<evidence type="ECO:0000256" key="2">
    <source>
        <dbReference type="HAMAP-Rule" id="MF_00758"/>
    </source>
</evidence>
<dbReference type="SUPFAM" id="SSF143456">
    <property type="entry name" value="VC0467-like"/>
    <property type="match status" value="1"/>
</dbReference>
<evidence type="ECO:0000313" key="3">
    <source>
        <dbReference type="EMBL" id="GHA90062.1"/>
    </source>
</evidence>
<proteinExistence type="inferred from homology"/>
<dbReference type="AlphaFoldDB" id="A0A8J3G1Q7"/>
<dbReference type="PANTHER" id="PTHR30327">
    <property type="entry name" value="UNCHARACTERIZED PROTEIN YQGE"/>
    <property type="match status" value="1"/>
</dbReference>
<dbReference type="InterPro" id="IPR003774">
    <property type="entry name" value="AlgH-like"/>
</dbReference>
<protein>
    <recommendedName>
        <fullName evidence="2">UPF0301 protein GCM10009069_11540</fullName>
    </recommendedName>
</protein>
<comment type="caution">
    <text evidence="3">The sequence shown here is derived from an EMBL/GenBank/DDBJ whole genome shotgun (WGS) entry which is preliminary data.</text>
</comment>
<comment type="similarity">
    <text evidence="1 2">Belongs to the UPF0301 (AlgH) family.</text>
</comment>
<organism evidence="3 4">
    <name type="scientific">Algimonas arctica</name>
    <dbReference type="NCBI Taxonomy" id="1479486"/>
    <lineage>
        <taxon>Bacteria</taxon>
        <taxon>Pseudomonadati</taxon>
        <taxon>Pseudomonadota</taxon>
        <taxon>Alphaproteobacteria</taxon>
        <taxon>Maricaulales</taxon>
        <taxon>Robiginitomaculaceae</taxon>
        <taxon>Algimonas</taxon>
    </lineage>
</organism>
<dbReference type="GO" id="GO:0005829">
    <property type="term" value="C:cytosol"/>
    <property type="evidence" value="ECO:0007669"/>
    <property type="project" value="TreeGrafter"/>
</dbReference>
<sequence>MRVVNTANTQSDAAADYISYRGQYLIATPAMGDPRFTQTVIFLCAHDASGAMGLVINRAKSNLVISDLLDHVGVDGAVRVADTAVLEGGPVEVDRGFVLHSADWFRDDNSLKISDSLGLSTTKDALEALVSDTPPDRAMLAIGYAGWGPGQLEDEIASNAWLIAGGDDTLVFDNDMDAKWTQALARIGVNPAQLSAFGGSA</sequence>
<dbReference type="RefSeq" id="WP_189496337.1">
    <property type="nucleotide sequence ID" value="NZ_BMZH01000003.1"/>
</dbReference>
<reference evidence="3" key="2">
    <citation type="submission" date="2020-09" db="EMBL/GenBank/DDBJ databases">
        <authorList>
            <person name="Sun Q."/>
            <person name="Kim S."/>
        </authorList>
    </citation>
    <scope>NUCLEOTIDE SEQUENCE</scope>
    <source>
        <strain evidence="3">KCTC 32513</strain>
    </source>
</reference>
<gene>
    <name evidence="3" type="ORF">GCM10009069_11540</name>
</gene>
<dbReference type="Proteomes" id="UP000634004">
    <property type="component" value="Unassembled WGS sequence"/>
</dbReference>
<dbReference type="HAMAP" id="MF_00758">
    <property type="entry name" value="UPF0301"/>
    <property type="match status" value="1"/>
</dbReference>
<reference evidence="3" key="1">
    <citation type="journal article" date="2014" name="Int. J. Syst. Evol. Microbiol.">
        <title>Complete genome sequence of Corynebacterium casei LMG S-19264T (=DSM 44701T), isolated from a smear-ripened cheese.</title>
        <authorList>
            <consortium name="US DOE Joint Genome Institute (JGI-PGF)"/>
            <person name="Walter F."/>
            <person name="Albersmeier A."/>
            <person name="Kalinowski J."/>
            <person name="Ruckert C."/>
        </authorList>
    </citation>
    <scope>NUCLEOTIDE SEQUENCE</scope>
    <source>
        <strain evidence="3">KCTC 32513</strain>
    </source>
</reference>
<keyword evidence="4" id="KW-1185">Reference proteome</keyword>
<dbReference type="EMBL" id="BMZH01000003">
    <property type="protein sequence ID" value="GHA90062.1"/>
    <property type="molecule type" value="Genomic_DNA"/>
</dbReference>
<dbReference type="Gene3D" id="3.40.1740.10">
    <property type="entry name" value="VC0467-like"/>
    <property type="match status" value="1"/>
</dbReference>
<dbReference type="PANTHER" id="PTHR30327:SF1">
    <property type="entry name" value="UPF0301 PROTEIN YQGE"/>
    <property type="match status" value="1"/>
</dbReference>
<name>A0A8J3G1Q7_9PROT</name>
<evidence type="ECO:0000256" key="1">
    <source>
        <dbReference type="ARBA" id="ARBA00009600"/>
    </source>
</evidence>
<evidence type="ECO:0000313" key="4">
    <source>
        <dbReference type="Proteomes" id="UP000634004"/>
    </source>
</evidence>
<accession>A0A8J3G1Q7</accession>
<dbReference type="Pfam" id="PF02622">
    <property type="entry name" value="DUF179"/>
    <property type="match status" value="1"/>
</dbReference>